<dbReference type="PANTHER" id="PTHR31908:SF2">
    <property type="entry name" value="PROTEIN CROWDED NUCLEI 4"/>
    <property type="match status" value="1"/>
</dbReference>
<feature type="coiled-coil region" evidence="5">
    <location>
        <begin position="659"/>
        <end position="721"/>
    </location>
</feature>
<dbReference type="InterPro" id="IPR029058">
    <property type="entry name" value="AB_hydrolase_fold"/>
</dbReference>
<dbReference type="PANTHER" id="PTHR31908">
    <property type="entry name" value="PROTEIN CROWDED NUCLEI 4"/>
    <property type="match status" value="1"/>
</dbReference>
<name>A0A1R3GEA3_COCAP</name>
<organism evidence="8 9">
    <name type="scientific">Corchorus capsularis</name>
    <name type="common">Jute</name>
    <dbReference type="NCBI Taxonomy" id="210143"/>
    <lineage>
        <taxon>Eukaryota</taxon>
        <taxon>Viridiplantae</taxon>
        <taxon>Streptophyta</taxon>
        <taxon>Embryophyta</taxon>
        <taxon>Tracheophyta</taxon>
        <taxon>Spermatophyta</taxon>
        <taxon>Magnoliopsida</taxon>
        <taxon>eudicotyledons</taxon>
        <taxon>Gunneridae</taxon>
        <taxon>Pentapetalae</taxon>
        <taxon>rosids</taxon>
        <taxon>malvids</taxon>
        <taxon>Malvales</taxon>
        <taxon>Malvaceae</taxon>
        <taxon>Grewioideae</taxon>
        <taxon>Apeibeae</taxon>
        <taxon>Corchorus</taxon>
    </lineage>
</organism>
<evidence type="ECO:0000313" key="8">
    <source>
        <dbReference type="EMBL" id="OMO56393.1"/>
    </source>
</evidence>
<feature type="region of interest" description="Disordered" evidence="6">
    <location>
        <begin position="1481"/>
        <end position="1555"/>
    </location>
</feature>
<dbReference type="SUPFAM" id="SSF53474">
    <property type="entry name" value="alpha/beta-Hydrolases"/>
    <property type="match status" value="1"/>
</dbReference>
<evidence type="ECO:0000256" key="5">
    <source>
        <dbReference type="SAM" id="Coils"/>
    </source>
</evidence>
<feature type="compositionally biased region" description="Polar residues" evidence="6">
    <location>
        <begin position="1481"/>
        <end position="1495"/>
    </location>
</feature>
<evidence type="ECO:0000256" key="7">
    <source>
        <dbReference type="SAM" id="SignalP"/>
    </source>
</evidence>
<feature type="compositionally biased region" description="Polar residues" evidence="6">
    <location>
        <begin position="1417"/>
        <end position="1440"/>
    </location>
</feature>
<feature type="region of interest" description="Disordered" evidence="6">
    <location>
        <begin position="1383"/>
        <end position="1441"/>
    </location>
</feature>
<dbReference type="GO" id="GO:0070008">
    <property type="term" value="F:serine-type exopeptidase activity"/>
    <property type="evidence" value="ECO:0007669"/>
    <property type="project" value="InterPro"/>
</dbReference>
<feature type="region of interest" description="Disordered" evidence="6">
    <location>
        <begin position="1259"/>
        <end position="1290"/>
    </location>
</feature>
<dbReference type="GO" id="GO:0005652">
    <property type="term" value="C:nuclear lamina"/>
    <property type="evidence" value="ECO:0007669"/>
    <property type="project" value="UniProtKB-SubCell"/>
</dbReference>
<feature type="compositionally biased region" description="Basic and acidic residues" evidence="6">
    <location>
        <begin position="1521"/>
        <end position="1546"/>
    </location>
</feature>
<gene>
    <name evidence="8" type="ORF">CCACVL1_26578</name>
</gene>
<evidence type="ECO:0000256" key="6">
    <source>
        <dbReference type="SAM" id="MobiDB-lite"/>
    </source>
</evidence>
<evidence type="ECO:0000256" key="3">
    <source>
        <dbReference type="ARBA" id="ARBA00024186"/>
    </source>
</evidence>
<reference evidence="8 9" key="1">
    <citation type="submission" date="2013-09" db="EMBL/GenBank/DDBJ databases">
        <title>Corchorus capsularis genome sequencing.</title>
        <authorList>
            <person name="Alam M."/>
            <person name="Haque M.S."/>
            <person name="Islam M.S."/>
            <person name="Emdad E.M."/>
            <person name="Islam M.M."/>
            <person name="Ahmed B."/>
            <person name="Halim A."/>
            <person name="Hossen Q.M.M."/>
            <person name="Hossain M.Z."/>
            <person name="Ahmed R."/>
            <person name="Khan M.M."/>
            <person name="Islam R."/>
            <person name="Rashid M.M."/>
            <person name="Khan S.A."/>
            <person name="Rahman M.S."/>
            <person name="Alam M."/>
        </authorList>
    </citation>
    <scope>NUCLEOTIDE SEQUENCE [LARGE SCALE GENOMIC DNA]</scope>
    <source>
        <strain evidence="9">cv. CVL-1</strain>
        <tissue evidence="8">Whole seedling</tissue>
    </source>
</reference>
<dbReference type="EMBL" id="AWWV01014509">
    <property type="protein sequence ID" value="OMO56393.1"/>
    <property type="molecule type" value="Genomic_DNA"/>
</dbReference>
<evidence type="ECO:0000256" key="1">
    <source>
        <dbReference type="ARBA" id="ARBA00023054"/>
    </source>
</evidence>
<feature type="chain" id="PRO_5010345347" evidence="7">
    <location>
        <begin position="25"/>
        <end position="1555"/>
    </location>
</feature>
<dbReference type="InterPro" id="IPR040418">
    <property type="entry name" value="CRWN"/>
</dbReference>
<proteinExistence type="inferred from homology"/>
<feature type="coiled-coil region" evidence="5">
    <location>
        <begin position="910"/>
        <end position="986"/>
    </location>
</feature>
<feature type="coiled-coil region" evidence="5">
    <location>
        <begin position="1032"/>
        <end position="1092"/>
    </location>
</feature>
<keyword evidence="9" id="KW-1185">Reference proteome</keyword>
<accession>A0A1R3GEA3</accession>
<dbReference type="Proteomes" id="UP000188268">
    <property type="component" value="Unassembled WGS sequence"/>
</dbReference>
<evidence type="ECO:0000256" key="4">
    <source>
        <dbReference type="ARBA" id="ARBA00024208"/>
    </source>
</evidence>
<keyword evidence="2" id="KW-0539">Nucleus</keyword>
<dbReference type="OrthoDB" id="673795at2759"/>
<keyword evidence="1 5" id="KW-0175">Coiled coil</keyword>
<evidence type="ECO:0000256" key="2">
    <source>
        <dbReference type="ARBA" id="ARBA00023242"/>
    </source>
</evidence>
<feature type="coiled-coil region" evidence="5">
    <location>
        <begin position="764"/>
        <end position="809"/>
    </location>
</feature>
<dbReference type="OMA" id="INTENWA"/>
<comment type="caution">
    <text evidence="8">The sequence shown here is derived from an EMBL/GenBank/DDBJ whole genome shotgun (WGS) entry which is preliminary data.</text>
</comment>
<feature type="signal peptide" evidence="7">
    <location>
        <begin position="1"/>
        <end position="24"/>
    </location>
</feature>
<dbReference type="Pfam" id="PF05577">
    <property type="entry name" value="Peptidase_S28"/>
    <property type="match status" value="1"/>
</dbReference>
<dbReference type="InterPro" id="IPR042269">
    <property type="entry name" value="Ser_carbopepase_S28_SKS"/>
</dbReference>
<comment type="subcellular location">
    <subcellularLocation>
        <location evidence="3">Nucleus lamina</location>
    </subcellularLocation>
</comment>
<feature type="compositionally biased region" description="Polar residues" evidence="6">
    <location>
        <begin position="1269"/>
        <end position="1290"/>
    </location>
</feature>
<dbReference type="Gene3D" id="1.20.120.980">
    <property type="entry name" value="Serine carboxypeptidase S28, SKS domain"/>
    <property type="match status" value="1"/>
</dbReference>
<evidence type="ECO:0000313" key="9">
    <source>
        <dbReference type="Proteomes" id="UP000188268"/>
    </source>
</evidence>
<protein>
    <submittedName>
        <fullName evidence="8">Peptidase S28</fullName>
    </submittedName>
</protein>
<dbReference type="FunFam" id="1.20.120.980:FF:000001">
    <property type="entry name" value="Dipeptidyl peptidase 7"/>
    <property type="match status" value="1"/>
</dbReference>
<dbReference type="Gene3D" id="3.40.50.1820">
    <property type="entry name" value="alpha/beta hydrolase"/>
    <property type="match status" value="1"/>
</dbReference>
<feature type="coiled-coil region" evidence="5">
    <location>
        <begin position="1119"/>
        <end position="1221"/>
    </location>
</feature>
<dbReference type="STRING" id="210143.A0A1R3GEA3"/>
<dbReference type="Gramene" id="OMO56393">
    <property type="protein sequence ID" value="OMO56393"/>
    <property type="gene ID" value="CCACVL1_26578"/>
</dbReference>
<dbReference type="GO" id="GO:0006508">
    <property type="term" value="P:proteolysis"/>
    <property type="evidence" value="ECO:0007669"/>
    <property type="project" value="InterPro"/>
</dbReference>
<comment type="similarity">
    <text evidence="4">Belongs to the CRWN family.</text>
</comment>
<dbReference type="GO" id="GO:0006997">
    <property type="term" value="P:nucleus organization"/>
    <property type="evidence" value="ECO:0007669"/>
    <property type="project" value="InterPro"/>
</dbReference>
<dbReference type="InterPro" id="IPR008758">
    <property type="entry name" value="Peptidase_S28"/>
</dbReference>
<sequence length="1555" mass="178539">MESPAVSSFLLLLITTILLPYLSSSEPSNVFPANKHPRFLGKHSHPIKTKFHQQYRYETRYFSQQLDHFSFSDDVPRFRQRYLINTENWAGPSRLAPIFLYCGNEGDIEWFAVNTGFVWEIAPRFGAMVLFPEHRYYGESMPYGSREEAYKNATTLSYLTAEQALADFAVLITELKRNLSAEGCPVVLFGGSYGGMLAAWMRLKYPHIAIGALASSAPILQFEDIVPPETYYNIVSNSFKRESNSCFDTIKHSWKALTSAAQREDGLGQLSKTFRLCRELKSVQDLSDWLDSAYSYLAMVNYPYPANFVMPLPGHPIREVCRKIDNSPDGSSIVDRIFNGISVYYNYTGDVDCFELDDDPHGMDGWNWQACTEMVMPMSSDRDTSMFPAYDFNYSAYQEECRRDYQVTPRPRWITTEFGGHDTEHVLKFFGSNIIFSNGLLDPWSGGGVVKNISETIVALVAEEGAHHTDLRPSTTEDPDWLVEQRATEIKLIEGFAASSRLKMASPVTPRSGRALSITPGSRVLKSPLSDETIWRRLKEAGFDEESIKRRDKAALIAYIAKLETELFEHQHHMGLIIMERKELASKYDQIKASAEATEIMHKRDQAAHASMLAEAKKREDALKKALGVEKECIASIEKALHEMRAESAETKVAAETRLAEGRIMVEDAQKKFAEAEAKFHAAKSLEAEAGLFRRTAERKLQEVEAREDDLSRRIVLFKNDCDAKEKEIMLERQLLSERQKIVQQEQERLLDGQASLNKREEYIFSKTQELNRVEKELEASRAEIEKERRALKDEKSNLELTSASLSKREEAVIEREAFLSKKEKELLASQEKLANKEYDEIRKATASHETVLRIRKSEFEAELEFKRKAAENEIEMKRRAWELKEMDIKQREDLICEREHDFEVRSRMLAEKEKDVAEKSNHIDEREKDVNGLEKELQSKRVLLEKEKEEISKMKLELQKSLSSLEDKRNQVDCAKEKLEAMRSETHELSTLELNLKEELDLVRAQKLELMVDADRLKVEKAKFETEWELIDEKREELRKEAVRVHEEREAVSKFLKDERDSLRRERDMMREQHKKDVESLNREREDFMKKMMTEHSDWFNKIQQERADFLLGIGTQKRELEDCIEKRREELESSLKEREEAFEREKKNQLLHVNALKERAEKELEQATLEMKRLDAERIEIKLDRERREREWAELNKSIEELSVQRDKLKQQRELLHADRREIHSEIEELKKLGDLKTALDNMMVAQMHNSIIELSRQKASERKTPKQNVVQNAGSGSDKNLAVSVNGNGLSTPLSKATGASPPNSARFSWIKRCSELIFKHTPDKAQMKPEEKSLGIDGEPKVIVEVPCEGELVKGIHDSESEMQRIDAGESLLVSEQGIQAGRKRRLDDSPSHGTKKRRQRKDASELEEDITHSISSTEPNASQDQTALLSSNQSHEVADETNLLVIDKVIKVSEVTYEIKTVGNEVIVAESVQDTPQGSAMTSHANATQGENGGSEEPGTVREADLGNISQVTDPSQEREDISERSKEMVETQPDDNEKIGMRTRSMQKV</sequence>
<keyword evidence="7" id="KW-0732">Signal</keyword>